<feature type="transmembrane region" description="Helical" evidence="2">
    <location>
        <begin position="455"/>
        <end position="477"/>
    </location>
</feature>
<feature type="signal peptide" evidence="3">
    <location>
        <begin position="1"/>
        <end position="23"/>
    </location>
</feature>
<dbReference type="OrthoDB" id="10670306at2759"/>
<accession>L1IKM4</accession>
<keyword evidence="2" id="KW-0472">Membrane</keyword>
<evidence type="ECO:0000313" key="5">
    <source>
        <dbReference type="EnsemblProtists" id="EKX36687"/>
    </source>
</evidence>
<evidence type="ECO:0000313" key="6">
    <source>
        <dbReference type="Proteomes" id="UP000011087"/>
    </source>
</evidence>
<sequence length="495" mass="53622">MAEAVFPTCRLLFLALIVQLASSMDTPLDGVPLPRSVTQMESKLGVSDNMLPGGKRSVDKGQFALSSYDQEILAKGPPQQGSGPPPDQPTQPAAPSPSYSPMGSYSQGSYQSPYAAYPNTYGSGTAASTQSPGYSYYQPQQYSPYQASPYQASYQSQPVYQQQYSQYPQQSAYPTGSSYYDYSQVHGRLGGANSMIASAAAYTDPTQGSQSSQGRQYSKFGWHPTLERIMGVPKNQRTTGPRLALHGQLSKMESMAKPNLKPESPSVDPTQSNVAAEKLKKAQELLRKSVSLGLQALFIGTNKKDEDKQLKKDPCTTLRCERTLTHGGRTDGVLVNQNRQGRQISSQEALAHTTKKHMASMHAALKVMLTAREWANLRAQDSDSQSNYGDSVHAAAIKSRARKVGEFDTAVLLKMEQAINYKAWQLHEGSSLPGTEGAEAGGTADVKKVGPESSIVMAVLMLIFIGVVGMAGVVAWVHARREKKRHALQALKGFA</sequence>
<dbReference type="HOGENOM" id="CLU_551478_0_0_1"/>
<organism evidence="4">
    <name type="scientific">Guillardia theta (strain CCMP2712)</name>
    <name type="common">Cryptophyte</name>
    <dbReference type="NCBI Taxonomy" id="905079"/>
    <lineage>
        <taxon>Eukaryota</taxon>
        <taxon>Cryptophyceae</taxon>
        <taxon>Pyrenomonadales</taxon>
        <taxon>Geminigeraceae</taxon>
        <taxon>Guillardia</taxon>
    </lineage>
</organism>
<protein>
    <submittedName>
        <fullName evidence="4 5">Uncharacterized protein</fullName>
    </submittedName>
</protein>
<reference evidence="5" key="3">
    <citation type="submission" date="2016-03" db="UniProtKB">
        <authorList>
            <consortium name="EnsemblProtists"/>
        </authorList>
    </citation>
    <scope>IDENTIFICATION</scope>
</reference>
<feature type="compositionally biased region" description="Low complexity" evidence="1">
    <location>
        <begin position="96"/>
        <end position="106"/>
    </location>
</feature>
<feature type="region of interest" description="Disordered" evidence="1">
    <location>
        <begin position="74"/>
        <end position="106"/>
    </location>
</feature>
<reference evidence="4 6" key="1">
    <citation type="journal article" date="2012" name="Nature">
        <title>Algal genomes reveal evolutionary mosaicism and the fate of nucleomorphs.</title>
        <authorList>
            <consortium name="DOE Joint Genome Institute"/>
            <person name="Curtis B.A."/>
            <person name="Tanifuji G."/>
            <person name="Burki F."/>
            <person name="Gruber A."/>
            <person name="Irimia M."/>
            <person name="Maruyama S."/>
            <person name="Arias M.C."/>
            <person name="Ball S.G."/>
            <person name="Gile G.H."/>
            <person name="Hirakawa Y."/>
            <person name="Hopkins J.F."/>
            <person name="Kuo A."/>
            <person name="Rensing S.A."/>
            <person name="Schmutz J."/>
            <person name="Symeonidi A."/>
            <person name="Elias M."/>
            <person name="Eveleigh R.J."/>
            <person name="Herman E.K."/>
            <person name="Klute M.J."/>
            <person name="Nakayama T."/>
            <person name="Obornik M."/>
            <person name="Reyes-Prieto A."/>
            <person name="Armbrust E.V."/>
            <person name="Aves S.J."/>
            <person name="Beiko R.G."/>
            <person name="Coutinho P."/>
            <person name="Dacks J.B."/>
            <person name="Durnford D.G."/>
            <person name="Fast N.M."/>
            <person name="Green B.R."/>
            <person name="Grisdale C.J."/>
            <person name="Hempel F."/>
            <person name="Henrissat B."/>
            <person name="Hoppner M.P."/>
            <person name="Ishida K."/>
            <person name="Kim E."/>
            <person name="Koreny L."/>
            <person name="Kroth P.G."/>
            <person name="Liu Y."/>
            <person name="Malik S.B."/>
            <person name="Maier U.G."/>
            <person name="McRose D."/>
            <person name="Mock T."/>
            <person name="Neilson J.A."/>
            <person name="Onodera N.T."/>
            <person name="Poole A.M."/>
            <person name="Pritham E.J."/>
            <person name="Richards T.A."/>
            <person name="Rocap G."/>
            <person name="Roy S.W."/>
            <person name="Sarai C."/>
            <person name="Schaack S."/>
            <person name="Shirato S."/>
            <person name="Slamovits C.H."/>
            <person name="Spencer D.F."/>
            <person name="Suzuki S."/>
            <person name="Worden A.Z."/>
            <person name="Zauner S."/>
            <person name="Barry K."/>
            <person name="Bell C."/>
            <person name="Bharti A.K."/>
            <person name="Crow J.A."/>
            <person name="Grimwood J."/>
            <person name="Kramer R."/>
            <person name="Lindquist E."/>
            <person name="Lucas S."/>
            <person name="Salamov A."/>
            <person name="McFadden G.I."/>
            <person name="Lane C.E."/>
            <person name="Keeling P.J."/>
            <person name="Gray M.W."/>
            <person name="Grigoriev I.V."/>
            <person name="Archibald J.M."/>
        </authorList>
    </citation>
    <scope>NUCLEOTIDE SEQUENCE</scope>
    <source>
        <strain evidence="4 6">CCMP2712</strain>
    </source>
</reference>
<dbReference type="KEGG" id="gtt:GUITHDRAFT_117113"/>
<name>L1IKM4_GUITC</name>
<dbReference type="EMBL" id="JH993069">
    <property type="protein sequence ID" value="EKX36687.1"/>
    <property type="molecule type" value="Genomic_DNA"/>
</dbReference>
<keyword evidence="3" id="KW-0732">Signal</keyword>
<dbReference type="RefSeq" id="XP_005823667.1">
    <property type="nucleotide sequence ID" value="XM_005823610.1"/>
</dbReference>
<dbReference type="AlphaFoldDB" id="L1IKM4"/>
<evidence type="ECO:0000256" key="2">
    <source>
        <dbReference type="SAM" id="Phobius"/>
    </source>
</evidence>
<evidence type="ECO:0000313" key="4">
    <source>
        <dbReference type="EMBL" id="EKX36687.1"/>
    </source>
</evidence>
<evidence type="ECO:0000256" key="3">
    <source>
        <dbReference type="SAM" id="SignalP"/>
    </source>
</evidence>
<evidence type="ECO:0000256" key="1">
    <source>
        <dbReference type="SAM" id="MobiDB-lite"/>
    </source>
</evidence>
<keyword evidence="6" id="KW-1185">Reference proteome</keyword>
<feature type="chain" id="PRO_5008770131" evidence="3">
    <location>
        <begin position="24"/>
        <end position="495"/>
    </location>
</feature>
<keyword evidence="2" id="KW-0812">Transmembrane</keyword>
<dbReference type="GeneID" id="17293427"/>
<gene>
    <name evidence="4" type="ORF">GUITHDRAFT_117113</name>
</gene>
<feature type="compositionally biased region" description="Pro residues" evidence="1">
    <location>
        <begin position="83"/>
        <end position="95"/>
    </location>
</feature>
<proteinExistence type="predicted"/>
<dbReference type="PaxDb" id="55529-EKX36687"/>
<dbReference type="Proteomes" id="UP000011087">
    <property type="component" value="Unassembled WGS sequence"/>
</dbReference>
<keyword evidence="2" id="KW-1133">Transmembrane helix</keyword>
<dbReference type="EnsemblProtists" id="EKX36687">
    <property type="protein sequence ID" value="EKX36687"/>
    <property type="gene ID" value="GUITHDRAFT_117113"/>
</dbReference>
<reference evidence="6" key="2">
    <citation type="submission" date="2012-11" db="EMBL/GenBank/DDBJ databases">
        <authorList>
            <person name="Kuo A."/>
            <person name="Curtis B.A."/>
            <person name="Tanifuji G."/>
            <person name="Burki F."/>
            <person name="Gruber A."/>
            <person name="Irimia M."/>
            <person name="Maruyama S."/>
            <person name="Arias M.C."/>
            <person name="Ball S.G."/>
            <person name="Gile G.H."/>
            <person name="Hirakawa Y."/>
            <person name="Hopkins J.F."/>
            <person name="Rensing S.A."/>
            <person name="Schmutz J."/>
            <person name="Symeonidi A."/>
            <person name="Elias M."/>
            <person name="Eveleigh R.J."/>
            <person name="Herman E.K."/>
            <person name="Klute M.J."/>
            <person name="Nakayama T."/>
            <person name="Obornik M."/>
            <person name="Reyes-Prieto A."/>
            <person name="Armbrust E.V."/>
            <person name="Aves S.J."/>
            <person name="Beiko R.G."/>
            <person name="Coutinho P."/>
            <person name="Dacks J.B."/>
            <person name="Durnford D.G."/>
            <person name="Fast N.M."/>
            <person name="Green B.R."/>
            <person name="Grisdale C."/>
            <person name="Hempe F."/>
            <person name="Henrissat B."/>
            <person name="Hoppner M.P."/>
            <person name="Ishida K.-I."/>
            <person name="Kim E."/>
            <person name="Koreny L."/>
            <person name="Kroth P.G."/>
            <person name="Liu Y."/>
            <person name="Malik S.-B."/>
            <person name="Maier U.G."/>
            <person name="McRose D."/>
            <person name="Mock T."/>
            <person name="Neilson J.A."/>
            <person name="Onodera N.T."/>
            <person name="Poole A.M."/>
            <person name="Pritham E.J."/>
            <person name="Richards T.A."/>
            <person name="Rocap G."/>
            <person name="Roy S.W."/>
            <person name="Sarai C."/>
            <person name="Schaack S."/>
            <person name="Shirato S."/>
            <person name="Slamovits C.H."/>
            <person name="Spencer D.F."/>
            <person name="Suzuki S."/>
            <person name="Worden A.Z."/>
            <person name="Zauner S."/>
            <person name="Barry K."/>
            <person name="Bell C."/>
            <person name="Bharti A.K."/>
            <person name="Crow J.A."/>
            <person name="Grimwood J."/>
            <person name="Kramer R."/>
            <person name="Lindquist E."/>
            <person name="Lucas S."/>
            <person name="Salamov A."/>
            <person name="McFadden G.I."/>
            <person name="Lane C.E."/>
            <person name="Keeling P.J."/>
            <person name="Gray M.W."/>
            <person name="Grigoriev I.V."/>
            <person name="Archibald J.M."/>
        </authorList>
    </citation>
    <scope>NUCLEOTIDE SEQUENCE</scope>
    <source>
        <strain evidence="6">CCMP2712</strain>
    </source>
</reference>